<proteinExistence type="predicted"/>
<keyword evidence="3" id="KW-0378">Hydrolase</keyword>
<comment type="caution">
    <text evidence="3">The sequence shown here is derived from an EMBL/GenBank/DDBJ whole genome shotgun (WGS) entry which is preliminary data.</text>
</comment>
<accession>A0A9D1GVA4</accession>
<dbReference type="InterPro" id="IPR003675">
    <property type="entry name" value="Rce1/LyrA-like_dom"/>
</dbReference>
<dbReference type="GO" id="GO:0004175">
    <property type="term" value="F:endopeptidase activity"/>
    <property type="evidence" value="ECO:0007669"/>
    <property type="project" value="UniProtKB-ARBA"/>
</dbReference>
<organism evidence="3 4">
    <name type="scientific">Candidatus Avipropionibacterium avicola</name>
    <dbReference type="NCBI Taxonomy" id="2840701"/>
    <lineage>
        <taxon>Bacteria</taxon>
        <taxon>Bacillati</taxon>
        <taxon>Actinomycetota</taxon>
        <taxon>Actinomycetes</taxon>
        <taxon>Propionibacteriales</taxon>
        <taxon>Propionibacteriaceae</taxon>
        <taxon>Propionibacteriaceae incertae sedis</taxon>
        <taxon>Candidatus Avipropionibacterium</taxon>
    </lineage>
</organism>
<keyword evidence="1" id="KW-1133">Transmembrane helix</keyword>
<reference evidence="3" key="2">
    <citation type="journal article" date="2021" name="PeerJ">
        <title>Extensive microbial diversity within the chicken gut microbiome revealed by metagenomics and culture.</title>
        <authorList>
            <person name="Gilroy R."/>
            <person name="Ravi A."/>
            <person name="Getino M."/>
            <person name="Pursley I."/>
            <person name="Horton D.L."/>
            <person name="Alikhan N.F."/>
            <person name="Baker D."/>
            <person name="Gharbi K."/>
            <person name="Hall N."/>
            <person name="Watson M."/>
            <person name="Adriaenssens E.M."/>
            <person name="Foster-Nyarko E."/>
            <person name="Jarju S."/>
            <person name="Secka A."/>
            <person name="Antonio M."/>
            <person name="Oren A."/>
            <person name="Chaudhuri R.R."/>
            <person name="La Ragione R."/>
            <person name="Hildebrand F."/>
            <person name="Pallen M.J."/>
        </authorList>
    </citation>
    <scope>NUCLEOTIDE SEQUENCE</scope>
    <source>
        <strain evidence="3">ChiGjej1B1-24693</strain>
    </source>
</reference>
<reference evidence="3" key="1">
    <citation type="submission" date="2020-10" db="EMBL/GenBank/DDBJ databases">
        <authorList>
            <person name="Gilroy R."/>
        </authorList>
    </citation>
    <scope>NUCLEOTIDE SEQUENCE</scope>
    <source>
        <strain evidence="3">ChiGjej1B1-24693</strain>
    </source>
</reference>
<dbReference type="GO" id="GO:0080120">
    <property type="term" value="P:CAAX-box protein maturation"/>
    <property type="evidence" value="ECO:0007669"/>
    <property type="project" value="UniProtKB-ARBA"/>
</dbReference>
<feature type="domain" description="CAAX prenyl protease 2/Lysostaphin resistance protein A-like" evidence="2">
    <location>
        <begin position="168"/>
        <end position="268"/>
    </location>
</feature>
<dbReference type="InterPro" id="IPR042150">
    <property type="entry name" value="MmRce1-like"/>
</dbReference>
<keyword evidence="1" id="KW-0812">Transmembrane</keyword>
<keyword evidence="1" id="KW-0472">Membrane</keyword>
<dbReference type="Proteomes" id="UP000886842">
    <property type="component" value="Unassembled WGS sequence"/>
</dbReference>
<sequence>MTSTMALRTRTVVAFVVGAYVLAWLVCLPAWLTGGLTSPWFGLCAQVMMLTPMISALIALRWVEGRRWRGDGDHPPILVSLGLAVTRGADGERRTVLGWFGWLVLAWVLLVVVVAAGFWVSALFGTWQADLVNFATFAQLLEAQGIPPGTELPPMAFLVAVQLVQALTLGVVLTAIFTTGEEIGWRGLLYPALMARTPKVVALVIGGVVWGLWHAPVILLGYNYGHPVLGLPLMCGFTTVYGALLAWLRMRSGSVWPAVVAHAVMNAFTSAVLMSLSDPAWVDATVWGTAIGVTGWIAPAVLAVALWWFAGGRTSRKGT</sequence>
<dbReference type="EMBL" id="DVLP01000071">
    <property type="protein sequence ID" value="HIT74426.1"/>
    <property type="molecule type" value="Genomic_DNA"/>
</dbReference>
<evidence type="ECO:0000259" key="2">
    <source>
        <dbReference type="Pfam" id="PF02517"/>
    </source>
</evidence>
<gene>
    <name evidence="3" type="ORF">IAA98_02450</name>
</gene>
<evidence type="ECO:0000313" key="3">
    <source>
        <dbReference type="EMBL" id="HIT74426.1"/>
    </source>
</evidence>
<feature type="transmembrane region" description="Helical" evidence="1">
    <location>
        <begin position="228"/>
        <end position="248"/>
    </location>
</feature>
<evidence type="ECO:0000313" key="4">
    <source>
        <dbReference type="Proteomes" id="UP000886842"/>
    </source>
</evidence>
<name>A0A9D1GVA4_9ACTN</name>
<feature type="transmembrane region" description="Helical" evidence="1">
    <location>
        <begin position="155"/>
        <end position="179"/>
    </location>
</feature>
<feature type="transmembrane region" description="Helical" evidence="1">
    <location>
        <begin position="255"/>
        <end position="274"/>
    </location>
</feature>
<dbReference type="GO" id="GO:0008237">
    <property type="term" value="F:metallopeptidase activity"/>
    <property type="evidence" value="ECO:0007669"/>
    <property type="project" value="UniProtKB-KW"/>
</dbReference>
<dbReference type="PANTHER" id="PTHR35797:SF1">
    <property type="entry name" value="PROTEASE"/>
    <property type="match status" value="1"/>
</dbReference>
<feature type="transmembrane region" description="Helical" evidence="1">
    <location>
        <begin position="286"/>
        <end position="310"/>
    </location>
</feature>
<keyword evidence="3" id="KW-0645">Protease</keyword>
<feature type="transmembrane region" description="Helical" evidence="1">
    <location>
        <begin position="12"/>
        <end position="32"/>
    </location>
</feature>
<evidence type="ECO:0000256" key="1">
    <source>
        <dbReference type="SAM" id="Phobius"/>
    </source>
</evidence>
<feature type="transmembrane region" description="Helical" evidence="1">
    <location>
        <begin position="96"/>
        <end position="120"/>
    </location>
</feature>
<keyword evidence="3" id="KW-0482">Metalloprotease</keyword>
<feature type="transmembrane region" description="Helical" evidence="1">
    <location>
        <begin position="200"/>
        <end position="222"/>
    </location>
</feature>
<feature type="transmembrane region" description="Helical" evidence="1">
    <location>
        <begin position="38"/>
        <end position="60"/>
    </location>
</feature>
<dbReference type="Pfam" id="PF02517">
    <property type="entry name" value="Rce1-like"/>
    <property type="match status" value="1"/>
</dbReference>
<protein>
    <submittedName>
        <fullName evidence="3">CPBP family intramembrane metalloprotease</fullName>
    </submittedName>
</protein>
<dbReference type="AlphaFoldDB" id="A0A9D1GVA4"/>
<dbReference type="PANTHER" id="PTHR35797">
    <property type="entry name" value="PROTEASE-RELATED"/>
    <property type="match status" value="1"/>
</dbReference>